<dbReference type="EMBL" id="FOEV01000007">
    <property type="protein sequence ID" value="SEQ63649.1"/>
    <property type="molecule type" value="Genomic_DNA"/>
</dbReference>
<evidence type="ECO:0000313" key="1">
    <source>
        <dbReference type="EMBL" id="SEQ63649.1"/>
    </source>
</evidence>
<dbReference type="CDD" id="cd17025">
    <property type="entry name" value="T3SC_IA_ShcF-like"/>
    <property type="match status" value="1"/>
</dbReference>
<sequence>MSNQQFNNVVTPLLNYLSIQTPMTNDEQAILIDFKNLQLQITPLNNQELLLVASLGVLPSDSLGALAKILLGANSIDPIAPPISVSVIGSQSTLILWSRERFVHLNSAEIIVLFDRLVSKANRLIEDIRADSLSSSAPVKGGEIKPSKTVLTSSCKW</sequence>
<gene>
    <name evidence="1" type="ORF">SAMN05216409_107113</name>
</gene>
<reference evidence="1 2" key="1">
    <citation type="submission" date="2016-10" db="EMBL/GenBank/DDBJ databases">
        <authorList>
            <person name="Varghese N."/>
            <person name="Submissions S."/>
        </authorList>
    </citation>
    <scope>NUCLEOTIDE SEQUENCE [LARGE SCALE GENOMIC DNA]</scope>
    <source>
        <strain evidence="1 2">LMG 21974</strain>
    </source>
</reference>
<dbReference type="GeneID" id="300269934"/>
<dbReference type="Proteomes" id="UP000183210">
    <property type="component" value="Unassembled WGS sequence"/>
</dbReference>
<dbReference type="RefSeq" id="WP_139208779.1">
    <property type="nucleotide sequence ID" value="NZ_FOEV01000007.1"/>
</dbReference>
<name>A0A9X8MD77_9PSED</name>
<protein>
    <submittedName>
        <fullName evidence="1">Uncharacterized protein</fullName>
    </submittedName>
</protein>
<proteinExistence type="predicted"/>
<evidence type="ECO:0000313" key="2">
    <source>
        <dbReference type="Proteomes" id="UP000183210"/>
    </source>
</evidence>
<dbReference type="SUPFAM" id="SSF69635">
    <property type="entry name" value="Type III secretory system chaperone-like"/>
    <property type="match status" value="1"/>
</dbReference>
<dbReference type="Gene3D" id="3.30.1460.10">
    <property type="match status" value="1"/>
</dbReference>
<accession>A0A9X8MD77</accession>
<comment type="caution">
    <text evidence="1">The sequence shown here is derived from an EMBL/GenBank/DDBJ whole genome shotgun (WGS) entry which is preliminary data.</text>
</comment>
<organism evidence="1 2">
    <name type="scientific">Pseudomonas lutea</name>
    <dbReference type="NCBI Taxonomy" id="243924"/>
    <lineage>
        <taxon>Bacteria</taxon>
        <taxon>Pseudomonadati</taxon>
        <taxon>Pseudomonadota</taxon>
        <taxon>Gammaproteobacteria</taxon>
        <taxon>Pseudomonadales</taxon>
        <taxon>Pseudomonadaceae</taxon>
        <taxon>Pseudomonas</taxon>
    </lineage>
</organism>
<dbReference type="AlphaFoldDB" id="A0A9X8MD77"/>